<dbReference type="InterPro" id="IPR036397">
    <property type="entry name" value="RNaseH_sf"/>
</dbReference>
<reference evidence="3 4" key="1">
    <citation type="journal article" date="2007" name="Nature">
        <title>The medaka draft genome and insights into vertebrate genome evolution.</title>
        <authorList>
            <person name="Kasahara M."/>
            <person name="Naruse K."/>
            <person name="Sasaki S."/>
            <person name="Nakatani Y."/>
            <person name="Qu W."/>
            <person name="Ahsan B."/>
            <person name="Yamada T."/>
            <person name="Nagayasu Y."/>
            <person name="Doi K."/>
            <person name="Kasai Y."/>
            <person name="Jindo T."/>
            <person name="Kobayashi D."/>
            <person name="Shimada A."/>
            <person name="Toyoda A."/>
            <person name="Kuroki Y."/>
            <person name="Fujiyama A."/>
            <person name="Sasaki T."/>
            <person name="Shimizu A."/>
            <person name="Asakawa S."/>
            <person name="Shimizu N."/>
            <person name="Hashimoto S."/>
            <person name="Yang J."/>
            <person name="Lee Y."/>
            <person name="Matsushima K."/>
            <person name="Sugano S."/>
            <person name="Sakaizumi M."/>
            <person name="Narita T."/>
            <person name="Ohishi K."/>
            <person name="Haga S."/>
            <person name="Ohta F."/>
            <person name="Nomoto H."/>
            <person name="Nogata K."/>
            <person name="Morishita T."/>
            <person name="Endo T."/>
            <person name="Shin-I T."/>
            <person name="Takeda H."/>
            <person name="Morishita S."/>
            <person name="Kohara Y."/>
        </authorList>
    </citation>
    <scope>NUCLEOTIDE SEQUENCE [LARGE SCALE GENOMIC DNA]</scope>
    <source>
        <strain evidence="3 4">Hd-rR</strain>
    </source>
</reference>
<dbReference type="Bgee" id="ENSORLG00000027474">
    <property type="expression patterns" value="Expressed in animal zygote and 1 other cell type or tissue"/>
</dbReference>
<dbReference type="InterPro" id="IPR050951">
    <property type="entry name" value="Retrovirus_Pol_polyprotein"/>
</dbReference>
<protein>
    <recommendedName>
        <fullName evidence="1">Gypsy retrotransposon integrase-like protein 1</fullName>
    </recommendedName>
</protein>
<dbReference type="Gene3D" id="3.30.420.10">
    <property type="entry name" value="Ribonuclease H-like superfamily/Ribonuclease H"/>
    <property type="match status" value="1"/>
</dbReference>
<dbReference type="Proteomes" id="UP000001038">
    <property type="component" value="Chromosome 3"/>
</dbReference>
<dbReference type="Pfam" id="PF00665">
    <property type="entry name" value="rve"/>
    <property type="match status" value="1"/>
</dbReference>
<dbReference type="InterPro" id="IPR041588">
    <property type="entry name" value="Integrase_H2C2"/>
</dbReference>
<reference evidence="3" key="3">
    <citation type="submission" date="2025-09" db="UniProtKB">
        <authorList>
            <consortium name="Ensembl"/>
        </authorList>
    </citation>
    <scope>IDENTIFICATION</scope>
    <source>
        <strain evidence="3">Hd-rR</strain>
    </source>
</reference>
<dbReference type="PANTHER" id="PTHR37984">
    <property type="entry name" value="PROTEIN CBG26694"/>
    <property type="match status" value="1"/>
</dbReference>
<feature type="domain" description="Integrase catalytic" evidence="2">
    <location>
        <begin position="130"/>
        <end position="295"/>
    </location>
</feature>
<dbReference type="GO" id="GO:0003676">
    <property type="term" value="F:nucleic acid binding"/>
    <property type="evidence" value="ECO:0007669"/>
    <property type="project" value="InterPro"/>
</dbReference>
<dbReference type="Ensembl" id="ENSORLT00000035630.1">
    <property type="protein sequence ID" value="ENSORLP00000030258.1"/>
    <property type="gene ID" value="ENSORLG00000027474.1"/>
</dbReference>
<dbReference type="GO" id="GO:0015074">
    <property type="term" value="P:DNA integration"/>
    <property type="evidence" value="ECO:0007669"/>
    <property type="project" value="InterPro"/>
</dbReference>
<sequence>MPCPGNSSCQLPATLLRIPSHLDPVLLVQPSGRWSGRFRELWRTFPLLLNVPQVSCLFPHLLVPLCCSGVHSSKVACHPGIHRTMALPKQRFWWPSISADTREFVQACSVCARGKASHRAQASLLQPLPVPHRPWSHIAVDFITGLPPSEGNTTVLTIVDRFSKSVHFVPVSKLPSALVTANLLVQHVFGLHGLPQDIVSHRGPQFTSKVWNAFCRAIGATARLSSGYHPQTNGQTERANQDLEAALRCVAASHPASWSIHLPWIEYCLVTSATSLSPFMASNGYQPLPFSGKSSGRALCSRPSMKGLSCLA</sequence>
<evidence type="ECO:0000256" key="1">
    <source>
        <dbReference type="ARBA" id="ARBA00039658"/>
    </source>
</evidence>
<dbReference type="AlphaFoldDB" id="A0A3B3HG52"/>
<name>A0A3B3HG52_ORYLA</name>
<dbReference type="GeneTree" id="ENSGT00940000176279"/>
<dbReference type="PANTHER" id="PTHR37984:SF15">
    <property type="entry name" value="INTEGRASE CATALYTIC DOMAIN-CONTAINING PROTEIN"/>
    <property type="match status" value="1"/>
</dbReference>
<proteinExistence type="predicted"/>
<dbReference type="InParanoid" id="A0A3B3HG52"/>
<dbReference type="Pfam" id="PF17921">
    <property type="entry name" value="Integrase_H2C2"/>
    <property type="match status" value="1"/>
</dbReference>
<dbReference type="SUPFAM" id="SSF53098">
    <property type="entry name" value="Ribonuclease H-like"/>
    <property type="match status" value="1"/>
</dbReference>
<dbReference type="STRING" id="8090.ENSORLP00000030258"/>
<dbReference type="PROSITE" id="PS50994">
    <property type="entry name" value="INTEGRASE"/>
    <property type="match status" value="1"/>
</dbReference>
<evidence type="ECO:0000259" key="2">
    <source>
        <dbReference type="PROSITE" id="PS50994"/>
    </source>
</evidence>
<keyword evidence="4" id="KW-1185">Reference proteome</keyword>
<dbReference type="InterPro" id="IPR012337">
    <property type="entry name" value="RNaseH-like_sf"/>
</dbReference>
<organism evidence="3 4">
    <name type="scientific">Oryzias latipes</name>
    <name type="common">Japanese rice fish</name>
    <name type="synonym">Japanese killifish</name>
    <dbReference type="NCBI Taxonomy" id="8090"/>
    <lineage>
        <taxon>Eukaryota</taxon>
        <taxon>Metazoa</taxon>
        <taxon>Chordata</taxon>
        <taxon>Craniata</taxon>
        <taxon>Vertebrata</taxon>
        <taxon>Euteleostomi</taxon>
        <taxon>Actinopterygii</taxon>
        <taxon>Neopterygii</taxon>
        <taxon>Teleostei</taxon>
        <taxon>Neoteleostei</taxon>
        <taxon>Acanthomorphata</taxon>
        <taxon>Ovalentaria</taxon>
        <taxon>Atherinomorphae</taxon>
        <taxon>Beloniformes</taxon>
        <taxon>Adrianichthyidae</taxon>
        <taxon>Oryziinae</taxon>
        <taxon>Oryzias</taxon>
    </lineage>
</organism>
<reference evidence="3" key="2">
    <citation type="submission" date="2025-08" db="UniProtKB">
        <authorList>
            <consortium name="Ensembl"/>
        </authorList>
    </citation>
    <scope>IDENTIFICATION</scope>
    <source>
        <strain evidence="3">Hd-rR</strain>
    </source>
</reference>
<evidence type="ECO:0000313" key="3">
    <source>
        <dbReference type="Ensembl" id="ENSORLP00000030258.1"/>
    </source>
</evidence>
<dbReference type="Gene3D" id="1.10.340.70">
    <property type="match status" value="1"/>
</dbReference>
<accession>A0A3B3HG52</accession>
<evidence type="ECO:0000313" key="4">
    <source>
        <dbReference type="Proteomes" id="UP000001038"/>
    </source>
</evidence>
<dbReference type="InterPro" id="IPR001584">
    <property type="entry name" value="Integrase_cat-core"/>
</dbReference>